<dbReference type="Gene3D" id="1.10.600.10">
    <property type="entry name" value="Farnesyl Diphosphate Synthase"/>
    <property type="match status" value="1"/>
</dbReference>
<dbReference type="GO" id="GO:0008299">
    <property type="term" value="P:isoprenoid biosynthetic process"/>
    <property type="evidence" value="ECO:0007669"/>
    <property type="project" value="InterPro"/>
</dbReference>
<dbReference type="GO" id="GO:0043386">
    <property type="term" value="P:mycotoxin biosynthetic process"/>
    <property type="evidence" value="ECO:0007669"/>
    <property type="project" value="UniProtKB-ARBA"/>
</dbReference>
<comment type="caution">
    <text evidence="5">The sequence shown here is derived from an EMBL/GenBank/DDBJ whole genome shotgun (WGS) entry which is preliminary data.</text>
</comment>
<accession>A0A5Q4BTT6</accession>
<reference evidence="5 6" key="1">
    <citation type="journal article" date="2019" name="Sci. Rep.">
        <title>Colletotrichum shisoi sp. nov., an anthracnose pathogen of Perilla frutescens in Japan: molecular phylogenetic, morphological and genomic evidence.</title>
        <authorList>
            <person name="Gan P."/>
            <person name="Tsushima A."/>
            <person name="Hiroyama R."/>
            <person name="Narusaka M."/>
            <person name="Takano Y."/>
            <person name="Narusaka Y."/>
            <person name="Kawaradani M."/>
            <person name="Damm U."/>
            <person name="Shirasu K."/>
        </authorList>
    </citation>
    <scope>NUCLEOTIDE SEQUENCE [LARGE SCALE GENOMIC DNA]</scope>
    <source>
        <strain evidence="5 6">PG-2018a</strain>
    </source>
</reference>
<dbReference type="InterPro" id="IPR000092">
    <property type="entry name" value="Polyprenyl_synt"/>
</dbReference>
<dbReference type="CDD" id="cd00867">
    <property type="entry name" value="Trans_IPPS"/>
    <property type="match status" value="1"/>
</dbReference>
<dbReference type="SUPFAM" id="SSF48576">
    <property type="entry name" value="Terpenoid synthases"/>
    <property type="match status" value="1"/>
</dbReference>
<evidence type="ECO:0000313" key="5">
    <source>
        <dbReference type="EMBL" id="TQN70475.1"/>
    </source>
</evidence>
<dbReference type="OrthoDB" id="6921389at2759"/>
<evidence type="ECO:0000256" key="3">
    <source>
        <dbReference type="ARBA" id="ARBA00022842"/>
    </source>
</evidence>
<dbReference type="Pfam" id="PF00348">
    <property type="entry name" value="polyprenyl_synt"/>
    <property type="match status" value="1"/>
</dbReference>
<dbReference type="AlphaFoldDB" id="A0A5Q4BTT6"/>
<proteinExistence type="inferred from homology"/>
<evidence type="ECO:0000256" key="1">
    <source>
        <dbReference type="ARBA" id="ARBA00022679"/>
    </source>
</evidence>
<dbReference type="PANTHER" id="PTHR12001:SF72">
    <property type="entry name" value="THIJ_PFPI FAMILY PROTEIN (AFU_ORTHOLOGUE AFUA_3G01210)-RELATED"/>
    <property type="match status" value="1"/>
</dbReference>
<gene>
    <name evidence="5" type="ORF">CSHISOI_05014</name>
</gene>
<dbReference type="InterPro" id="IPR008949">
    <property type="entry name" value="Isoprenoid_synthase_dom_sf"/>
</dbReference>
<evidence type="ECO:0000256" key="4">
    <source>
        <dbReference type="RuleBase" id="RU004466"/>
    </source>
</evidence>
<evidence type="ECO:0000256" key="2">
    <source>
        <dbReference type="ARBA" id="ARBA00022723"/>
    </source>
</evidence>
<comment type="similarity">
    <text evidence="4">Belongs to the FPP/GGPP synthase family.</text>
</comment>
<name>A0A5Q4BTT6_9PEZI</name>
<keyword evidence="6" id="KW-1185">Reference proteome</keyword>
<dbReference type="GO" id="GO:0046165">
    <property type="term" value="P:alcohol biosynthetic process"/>
    <property type="evidence" value="ECO:0007669"/>
    <property type="project" value="UniProtKB-ARBA"/>
</dbReference>
<organism evidence="5 6">
    <name type="scientific">Colletotrichum shisoi</name>
    <dbReference type="NCBI Taxonomy" id="2078593"/>
    <lineage>
        <taxon>Eukaryota</taxon>
        <taxon>Fungi</taxon>
        <taxon>Dikarya</taxon>
        <taxon>Ascomycota</taxon>
        <taxon>Pezizomycotina</taxon>
        <taxon>Sordariomycetes</taxon>
        <taxon>Hypocreomycetidae</taxon>
        <taxon>Glomerellales</taxon>
        <taxon>Glomerellaceae</taxon>
        <taxon>Colletotrichum</taxon>
        <taxon>Colletotrichum destructivum species complex</taxon>
    </lineage>
</organism>
<evidence type="ECO:0000313" key="6">
    <source>
        <dbReference type="Proteomes" id="UP000326340"/>
    </source>
</evidence>
<dbReference type="GO" id="GO:0046872">
    <property type="term" value="F:metal ion binding"/>
    <property type="evidence" value="ECO:0007669"/>
    <property type="project" value="UniProtKB-KW"/>
</dbReference>
<keyword evidence="1 4" id="KW-0808">Transferase</keyword>
<sequence length="350" mass="39187">MASFARPVSEAVVASSGSRSKFPAYIHQSYGKCVKAAKETEHEYNQAMSTDIKSKTLADIPGLGLVHPMALTIANCLPDRLAAITRFADFTILNFDYKRTKALLPDGSNLSTYASRVAAAPDHPVMAPFKYIASLPSKGVRDTFIDALNWWLKVPDDSLLSIKTVIRMLHDSSLMQVEMSLTIEDGNTDRGTAQCINAANYMVVMVLVEIQKLRSPIKLDILSEELENLFLGQSEDLFWKYRVECPSTEEYMEMIENKTGGLFRLCVRLLQAESTGDDVRNLDPRPFYAKQKGFAEDLEEGKISLPMTLTLQRMRTRPEIMGIMKHKKPGPMSMGMKQFILAEMRKSGAL</sequence>
<keyword evidence="3" id="KW-0460">Magnesium</keyword>
<dbReference type="PANTHER" id="PTHR12001">
    <property type="entry name" value="GERANYLGERANYL PYROPHOSPHATE SYNTHASE"/>
    <property type="match status" value="1"/>
</dbReference>
<dbReference type="GO" id="GO:0004659">
    <property type="term" value="F:prenyltransferase activity"/>
    <property type="evidence" value="ECO:0007669"/>
    <property type="project" value="InterPro"/>
</dbReference>
<protein>
    <submittedName>
        <fullName evidence="5">Ophiobolin F synthase</fullName>
    </submittedName>
</protein>
<keyword evidence="2" id="KW-0479">Metal-binding</keyword>
<dbReference type="Proteomes" id="UP000326340">
    <property type="component" value="Unassembled WGS sequence"/>
</dbReference>
<dbReference type="EMBL" id="PUHP01000382">
    <property type="protein sequence ID" value="TQN70475.1"/>
    <property type="molecule type" value="Genomic_DNA"/>
</dbReference>